<evidence type="ECO:0000256" key="2">
    <source>
        <dbReference type="ARBA" id="ARBA00006562"/>
    </source>
</evidence>
<evidence type="ECO:0000256" key="6">
    <source>
        <dbReference type="RuleBase" id="RU367113"/>
    </source>
</evidence>
<dbReference type="EC" id="3.6.1.-" evidence="6"/>
<comment type="cofactor">
    <cofactor evidence="1 6">
        <name>a divalent metal cation</name>
        <dbReference type="ChEBI" id="CHEBI:60240"/>
    </cofactor>
</comment>
<dbReference type="EMBL" id="AWGJ01000004">
    <property type="protein sequence ID" value="ODN80989.1"/>
    <property type="molecule type" value="Genomic_DNA"/>
</dbReference>
<dbReference type="GO" id="GO:0000956">
    <property type="term" value="P:nuclear-transcribed mRNA catabolic process"/>
    <property type="evidence" value="ECO:0007669"/>
    <property type="project" value="TreeGrafter"/>
</dbReference>
<dbReference type="GO" id="GO:0000166">
    <property type="term" value="F:nucleotide binding"/>
    <property type="evidence" value="ECO:0007669"/>
    <property type="project" value="UniProtKB-KW"/>
</dbReference>
<comment type="catalytic activity">
    <reaction evidence="5">
        <text>a 5'-end NAD(+)-phospho-ribonucleoside in mRNA + H2O = a 5'-end phospho-ribonucleoside in mRNA + NAD(+) + H(+)</text>
        <dbReference type="Rhea" id="RHEA:60880"/>
        <dbReference type="Rhea" id="RHEA-COMP:15692"/>
        <dbReference type="Rhea" id="RHEA-COMP:15698"/>
        <dbReference type="ChEBI" id="CHEBI:15377"/>
        <dbReference type="ChEBI" id="CHEBI:15378"/>
        <dbReference type="ChEBI" id="CHEBI:57540"/>
        <dbReference type="ChEBI" id="CHEBI:138282"/>
        <dbReference type="ChEBI" id="CHEBI:144029"/>
    </reaction>
    <physiologicalReaction direction="left-to-right" evidence="5">
        <dbReference type="Rhea" id="RHEA:60881"/>
    </physiologicalReaction>
</comment>
<dbReference type="OrthoDB" id="5853397at2759"/>
<feature type="domain" description="RAI1-like" evidence="7">
    <location>
        <begin position="24"/>
        <end position="365"/>
    </location>
</feature>
<comment type="catalytic activity">
    <reaction evidence="3">
        <text>a 5'-end (N(7)-methyl 5'-triphosphoguanosine)-ribonucleoside-ribonucleotide in mRNA + H2O = a (N(7)-methyl 5'-triphosphoguanosine)-nucleoside + a 5'-end phospho-ribonucleoside in mRNA + H(+)</text>
        <dbReference type="Rhea" id="RHEA:66928"/>
        <dbReference type="Rhea" id="RHEA-COMP:15692"/>
        <dbReference type="Rhea" id="RHEA-COMP:17313"/>
        <dbReference type="ChEBI" id="CHEBI:15377"/>
        <dbReference type="ChEBI" id="CHEBI:15378"/>
        <dbReference type="ChEBI" id="CHEBI:138282"/>
        <dbReference type="ChEBI" id="CHEBI:172876"/>
        <dbReference type="ChEBI" id="CHEBI:172877"/>
    </reaction>
    <physiologicalReaction direction="left-to-right" evidence="3">
        <dbReference type="Rhea" id="RHEA:66929"/>
    </physiologicalReaction>
</comment>
<dbReference type="GeneID" id="30154407"/>
<keyword evidence="6" id="KW-0694">RNA-binding</keyword>
<evidence type="ECO:0000256" key="1">
    <source>
        <dbReference type="ARBA" id="ARBA00001968"/>
    </source>
</evidence>
<keyword evidence="6" id="KW-0479">Metal-binding</keyword>
<name>A0A1E3HXH7_9TREE</name>
<keyword evidence="6" id="KW-0547">Nucleotide-binding</keyword>
<dbReference type="GO" id="GO:0005829">
    <property type="term" value="C:cytosol"/>
    <property type="evidence" value="ECO:0007669"/>
    <property type="project" value="TreeGrafter"/>
</dbReference>
<comment type="similarity">
    <text evidence="2 6">Belongs to the DXO/Dom3Z family.</text>
</comment>
<evidence type="ECO:0000313" key="9">
    <source>
        <dbReference type="Proteomes" id="UP000094065"/>
    </source>
</evidence>
<keyword evidence="9" id="KW-1185">Reference proteome</keyword>
<dbReference type="STRING" id="1295533.A0A1E3HXH7"/>
<organism evidence="8 9">
    <name type="scientific">Cryptococcus amylolentus CBS 6039</name>
    <dbReference type="NCBI Taxonomy" id="1295533"/>
    <lineage>
        <taxon>Eukaryota</taxon>
        <taxon>Fungi</taxon>
        <taxon>Dikarya</taxon>
        <taxon>Basidiomycota</taxon>
        <taxon>Agaricomycotina</taxon>
        <taxon>Tremellomycetes</taxon>
        <taxon>Tremellales</taxon>
        <taxon>Cryptococcaceae</taxon>
        <taxon>Cryptococcus</taxon>
    </lineage>
</organism>
<keyword evidence="6" id="KW-0539">Nucleus</keyword>
<dbReference type="GO" id="GO:0003723">
    <property type="term" value="F:RNA binding"/>
    <property type="evidence" value="ECO:0007669"/>
    <property type="project" value="UniProtKB-KW"/>
</dbReference>
<evidence type="ECO:0000259" key="7">
    <source>
        <dbReference type="Pfam" id="PF08652"/>
    </source>
</evidence>
<dbReference type="Pfam" id="PF08652">
    <property type="entry name" value="RAI1"/>
    <property type="match status" value="1"/>
</dbReference>
<comment type="subcellular location">
    <subcellularLocation>
        <location evidence="6">Nucleus</location>
    </subcellularLocation>
</comment>
<dbReference type="PANTHER" id="PTHR12395">
    <property type="entry name" value="DOM-3 RELATED"/>
    <property type="match status" value="1"/>
</dbReference>
<comment type="caution">
    <text evidence="8">The sequence shown here is derived from an EMBL/GenBank/DDBJ whole genome shotgun (WGS) entry which is preliminary data.</text>
</comment>
<accession>A0A1E3HXH7</accession>
<evidence type="ECO:0000256" key="3">
    <source>
        <dbReference type="ARBA" id="ARBA00044676"/>
    </source>
</evidence>
<dbReference type="GO" id="GO:0046872">
    <property type="term" value="F:metal ion binding"/>
    <property type="evidence" value="ECO:0007669"/>
    <property type="project" value="UniProtKB-KW"/>
</dbReference>
<dbReference type="GO" id="GO:0110155">
    <property type="term" value="P:NAD-cap decapping"/>
    <property type="evidence" value="ECO:0007669"/>
    <property type="project" value="TreeGrafter"/>
</dbReference>
<gene>
    <name evidence="8" type="ORF">L202_03098</name>
</gene>
<keyword evidence="6" id="KW-0378">Hydrolase</keyword>
<dbReference type="InterPro" id="IPR039039">
    <property type="entry name" value="RAI1-like_fam"/>
</dbReference>
<evidence type="ECO:0000313" key="8">
    <source>
        <dbReference type="EMBL" id="ODN80989.1"/>
    </source>
</evidence>
<dbReference type="PANTHER" id="PTHR12395:SF9">
    <property type="entry name" value="DECAPPING AND EXORIBONUCLEASE PROTEIN"/>
    <property type="match status" value="1"/>
</dbReference>
<evidence type="ECO:0000256" key="5">
    <source>
        <dbReference type="ARBA" id="ARBA00048124"/>
    </source>
</evidence>
<comment type="function">
    <text evidence="6">Decapping enzyme for NAD-capped RNAs: specifically hydrolyzes the nicotinamide adenine dinucleotide (NAD) cap from a subset of RNAs by removing the entire NAD moiety from the 5'-end of an NAD-capped RNA.</text>
</comment>
<dbReference type="GO" id="GO:0005634">
    <property type="term" value="C:nucleus"/>
    <property type="evidence" value="ECO:0007669"/>
    <property type="project" value="UniProtKB-SubCell"/>
</dbReference>
<reference evidence="8 9" key="1">
    <citation type="submission" date="2016-06" db="EMBL/GenBank/DDBJ databases">
        <title>Evolution of pathogenesis and genome organization in the Tremellales.</title>
        <authorList>
            <person name="Cuomo C."/>
            <person name="Litvintseva A."/>
            <person name="Heitman J."/>
            <person name="Chen Y."/>
            <person name="Sun S."/>
            <person name="Springer D."/>
            <person name="Dromer F."/>
            <person name="Young S."/>
            <person name="Zeng Q."/>
            <person name="Chapman S."/>
            <person name="Gujja S."/>
            <person name="Saif S."/>
            <person name="Birren B."/>
        </authorList>
    </citation>
    <scope>NUCLEOTIDE SEQUENCE [LARGE SCALE GENOMIC DNA]</scope>
    <source>
        <strain evidence="8 9">CBS 6039</strain>
    </source>
</reference>
<dbReference type="GO" id="GO:0034353">
    <property type="term" value="F:mRNA 5'-diphosphatase activity"/>
    <property type="evidence" value="ECO:0007669"/>
    <property type="project" value="TreeGrafter"/>
</dbReference>
<dbReference type="GO" id="GO:0004518">
    <property type="term" value="F:nuclease activity"/>
    <property type="evidence" value="ECO:0007669"/>
    <property type="project" value="UniProtKB-KW"/>
</dbReference>
<keyword evidence="6" id="KW-0540">Nuclease</keyword>
<dbReference type="InterPro" id="IPR013961">
    <property type="entry name" value="RAI1"/>
</dbReference>
<dbReference type="RefSeq" id="XP_018995555.1">
    <property type="nucleotide sequence ID" value="XM_019136886.1"/>
</dbReference>
<comment type="catalytic activity">
    <reaction evidence="4">
        <text>a 5'-end triphospho-ribonucleoside in mRNA + H2O = a 5'-end phospho-ribonucleoside in mRNA + diphosphate + H(+)</text>
        <dbReference type="Rhea" id="RHEA:78683"/>
        <dbReference type="Rhea" id="RHEA-COMP:15692"/>
        <dbReference type="Rhea" id="RHEA-COMP:17164"/>
        <dbReference type="ChEBI" id="CHEBI:15377"/>
        <dbReference type="ChEBI" id="CHEBI:15378"/>
        <dbReference type="ChEBI" id="CHEBI:33019"/>
        <dbReference type="ChEBI" id="CHEBI:138282"/>
        <dbReference type="ChEBI" id="CHEBI:167618"/>
    </reaction>
    <physiologicalReaction direction="left-to-right" evidence="4">
        <dbReference type="Rhea" id="RHEA:78684"/>
    </physiologicalReaction>
</comment>
<dbReference type="Proteomes" id="UP000094065">
    <property type="component" value="Unassembled WGS sequence"/>
</dbReference>
<protein>
    <recommendedName>
        <fullName evidence="6">Decapping nuclease</fullName>
        <ecNumber evidence="6">3.6.1.-</ecNumber>
    </recommendedName>
</protein>
<proteinExistence type="inferred from homology"/>
<sequence>MAHPIHLPLPHPSSLVAVPHPVYRQPHLIHTYSHNPDRSIVHDDSAMAWFDPAPIGSDLNYGFERLVERGDDDEHLDGLVESLEVMGRNGEEGERKGGIITWRGMLTRLLTSPYETRDGWEMTAFALDGSVYLELYDPPEARAAKKKGEAQWARQAYMGYSYESWSTAKSYSHDESVPDHWGGDVNTNVQWANVVRSAIGDIPVCIAGEVDCVNGAPSENNPGLEETVELKTNKVIANEWQEKTFVKKLLKHWAQSWLLGTPRLMIGFRDDAGILRSQQLFDTYMLPRIAATHSTTPAWHPSPCFHALHSIASLLTTHILPTDRLLTHPDLRGNKERVDREGLPPAVVWRLRFDPRRGFELFQTGQVGLVDGRWGGVLKENYVRWRMGV</sequence>
<evidence type="ECO:0000256" key="4">
    <source>
        <dbReference type="ARBA" id="ARBA00044692"/>
    </source>
</evidence>
<dbReference type="AlphaFoldDB" id="A0A1E3HXH7"/>